<keyword evidence="9" id="KW-0333">Golgi apparatus</keyword>
<feature type="transmembrane region" description="Helical" evidence="15">
    <location>
        <begin position="91"/>
        <end position="110"/>
    </location>
</feature>
<gene>
    <name evidence="17" type="ORF">XNOV1_A000987</name>
</gene>
<evidence type="ECO:0000256" key="6">
    <source>
        <dbReference type="ARBA" id="ARBA00022692"/>
    </source>
</evidence>
<evidence type="ECO:0000256" key="7">
    <source>
        <dbReference type="ARBA" id="ARBA00022847"/>
    </source>
</evidence>
<evidence type="ECO:0000259" key="16">
    <source>
        <dbReference type="PROSITE" id="PS50850"/>
    </source>
</evidence>
<keyword evidence="5" id="KW-1003">Cell membrane</keyword>
<feature type="domain" description="Major facilitator superfamily (MFS) profile" evidence="16">
    <location>
        <begin position="23"/>
        <end position="422"/>
    </location>
</feature>
<dbReference type="GO" id="GO:0015293">
    <property type="term" value="F:symporter activity"/>
    <property type="evidence" value="ECO:0007669"/>
    <property type="project" value="UniProtKB-KW"/>
</dbReference>
<dbReference type="PANTHER" id="PTHR11360">
    <property type="entry name" value="MONOCARBOXYLATE TRANSPORTER"/>
    <property type="match status" value="1"/>
</dbReference>
<protein>
    <recommendedName>
        <fullName evidence="12">Monocarboxylate transporter 13</fullName>
    </recommendedName>
    <alternativeName>
        <fullName evidence="13">Solute carrier family 16 member 13</fullName>
    </alternativeName>
</protein>
<dbReference type="Pfam" id="PF07690">
    <property type="entry name" value="MFS_1"/>
    <property type="match status" value="1"/>
</dbReference>
<comment type="subcellular location">
    <subcellularLocation>
        <location evidence="1">Cell membrane</location>
        <topology evidence="1">Multi-pass membrane protein</topology>
    </subcellularLocation>
    <subcellularLocation>
        <location evidence="2">Golgi apparatus membrane</location>
        <topology evidence="2">Multi-pass membrane protein</topology>
    </subcellularLocation>
</comment>
<dbReference type="AlphaFoldDB" id="A0AAV1HK64"/>
<evidence type="ECO:0000256" key="14">
    <source>
        <dbReference type="SAM" id="MobiDB-lite"/>
    </source>
</evidence>
<accession>A0AAV1HK64</accession>
<comment type="function">
    <text evidence="11">Proton-linked monocarboxylate transporter. May catalyze the transport of monocarboxylates across the plasma membrane.</text>
</comment>
<feature type="transmembrane region" description="Helical" evidence="15">
    <location>
        <begin position="149"/>
        <end position="169"/>
    </location>
</feature>
<feature type="transmembrane region" description="Helical" evidence="15">
    <location>
        <begin position="367"/>
        <end position="385"/>
    </location>
</feature>
<keyword evidence="18" id="KW-1185">Reference proteome</keyword>
<evidence type="ECO:0000256" key="11">
    <source>
        <dbReference type="ARBA" id="ARBA00059080"/>
    </source>
</evidence>
<feature type="region of interest" description="Disordered" evidence="14">
    <location>
        <begin position="423"/>
        <end position="455"/>
    </location>
</feature>
<dbReference type="Gene3D" id="1.20.1250.20">
    <property type="entry name" value="MFS general substrate transporter like domains"/>
    <property type="match status" value="1"/>
</dbReference>
<feature type="transmembrane region" description="Helical" evidence="15">
    <location>
        <begin position="175"/>
        <end position="199"/>
    </location>
</feature>
<dbReference type="GO" id="GO:0008028">
    <property type="term" value="F:monocarboxylic acid transmembrane transporter activity"/>
    <property type="evidence" value="ECO:0007669"/>
    <property type="project" value="TreeGrafter"/>
</dbReference>
<dbReference type="InterPro" id="IPR011701">
    <property type="entry name" value="MFS"/>
</dbReference>
<feature type="transmembrane region" description="Helical" evidence="15">
    <location>
        <begin position="21"/>
        <end position="41"/>
    </location>
</feature>
<keyword evidence="10 15" id="KW-0472">Membrane</keyword>
<dbReference type="PROSITE" id="PS50850">
    <property type="entry name" value="MFS"/>
    <property type="match status" value="1"/>
</dbReference>
<feature type="transmembrane region" description="Helical" evidence="15">
    <location>
        <begin position="303"/>
        <end position="324"/>
    </location>
</feature>
<evidence type="ECO:0000256" key="10">
    <source>
        <dbReference type="ARBA" id="ARBA00023136"/>
    </source>
</evidence>
<evidence type="ECO:0000256" key="4">
    <source>
        <dbReference type="ARBA" id="ARBA00022448"/>
    </source>
</evidence>
<dbReference type="InterPro" id="IPR020846">
    <property type="entry name" value="MFS_dom"/>
</dbReference>
<dbReference type="Proteomes" id="UP001178508">
    <property type="component" value="Chromosome 23"/>
</dbReference>
<evidence type="ECO:0000256" key="15">
    <source>
        <dbReference type="SAM" id="Phobius"/>
    </source>
</evidence>
<dbReference type="GO" id="GO:0005886">
    <property type="term" value="C:plasma membrane"/>
    <property type="evidence" value="ECO:0007669"/>
    <property type="project" value="UniProtKB-SubCell"/>
</dbReference>
<dbReference type="InterPro" id="IPR048233">
    <property type="entry name" value="MFS_MCT_13"/>
</dbReference>
<dbReference type="SUPFAM" id="SSF103473">
    <property type="entry name" value="MFS general substrate transporter"/>
    <property type="match status" value="1"/>
</dbReference>
<evidence type="ECO:0000256" key="8">
    <source>
        <dbReference type="ARBA" id="ARBA00022989"/>
    </source>
</evidence>
<feature type="transmembrane region" description="Helical" evidence="15">
    <location>
        <begin position="397"/>
        <end position="421"/>
    </location>
</feature>
<evidence type="ECO:0000313" key="17">
    <source>
        <dbReference type="EMBL" id="CAJ1086218.1"/>
    </source>
</evidence>
<dbReference type="InterPro" id="IPR050327">
    <property type="entry name" value="Proton-linked_MCT"/>
</dbReference>
<keyword evidence="4" id="KW-0813">Transport</keyword>
<feature type="transmembrane region" description="Helical" evidence="15">
    <location>
        <begin position="239"/>
        <end position="260"/>
    </location>
</feature>
<evidence type="ECO:0000256" key="13">
    <source>
        <dbReference type="ARBA" id="ARBA00078721"/>
    </source>
</evidence>
<dbReference type="InterPro" id="IPR036259">
    <property type="entry name" value="MFS_trans_sf"/>
</dbReference>
<proteinExistence type="inferred from homology"/>
<organism evidence="17 18">
    <name type="scientific">Xyrichtys novacula</name>
    <name type="common">Pearly razorfish</name>
    <name type="synonym">Hemipteronotus novacula</name>
    <dbReference type="NCBI Taxonomy" id="13765"/>
    <lineage>
        <taxon>Eukaryota</taxon>
        <taxon>Metazoa</taxon>
        <taxon>Chordata</taxon>
        <taxon>Craniata</taxon>
        <taxon>Vertebrata</taxon>
        <taxon>Euteleostomi</taxon>
        <taxon>Actinopterygii</taxon>
        <taxon>Neopterygii</taxon>
        <taxon>Teleostei</taxon>
        <taxon>Neoteleostei</taxon>
        <taxon>Acanthomorphata</taxon>
        <taxon>Eupercaria</taxon>
        <taxon>Labriformes</taxon>
        <taxon>Labridae</taxon>
        <taxon>Xyrichtys</taxon>
    </lineage>
</organism>
<evidence type="ECO:0000256" key="9">
    <source>
        <dbReference type="ARBA" id="ARBA00023034"/>
    </source>
</evidence>
<keyword evidence="8 15" id="KW-1133">Transmembrane helix</keyword>
<feature type="transmembrane region" description="Helical" evidence="15">
    <location>
        <begin position="61"/>
        <end position="84"/>
    </location>
</feature>
<evidence type="ECO:0000256" key="1">
    <source>
        <dbReference type="ARBA" id="ARBA00004651"/>
    </source>
</evidence>
<evidence type="ECO:0000313" key="18">
    <source>
        <dbReference type="Proteomes" id="UP001178508"/>
    </source>
</evidence>
<comment type="similarity">
    <text evidence="3">Belongs to the major facilitator superfamily. Monocarboxylate porter (TC 2.A.1.13) family.</text>
</comment>
<dbReference type="GO" id="GO:0000139">
    <property type="term" value="C:Golgi membrane"/>
    <property type="evidence" value="ECO:0007669"/>
    <property type="project" value="UniProtKB-SubCell"/>
</dbReference>
<feature type="transmembrane region" description="Helical" evidence="15">
    <location>
        <begin position="330"/>
        <end position="355"/>
    </location>
</feature>
<sequence length="455" mass="48770">MTKNKPKAEGQRDEAEGQDGGWGWVLVGALFVSTSLVFGLMRSLGIFFVEFVQYFEESAQAISWISSTGLAAQQFFSPLGAALCNAYDARVVVMTGGCLAGLGLILASQATCLVHLYLTMGVISGLGWGLVFTPMVATVMANFTRRRALALGLGFSSIGLSSFAFNPLFQLLVEVFAWRGALLILGGLSLNIVPCGALIRPKRRSKSPEKINSESKPRASILHRVSSHLELSLLFERPYITYTLAVTLLNVGYFVPYFHLVAHSRQAGFSEYQAAFVMSAAGATDILGRVASGWFSDLGHFRLLHLLSIWTTLAGVFIMLLPVSSLSGSYPALMVISLLYGFCSGALTSLVFAVVPMIVGVARVMGALGLLQLIESGAGLLGAPLSGFLKDVTGNYIASFMVAGSFLILGTLTMATLPHYFSCKDPPPPQRPSPEDKDKSLQSEVEPSVTERSVI</sequence>
<evidence type="ECO:0000256" key="2">
    <source>
        <dbReference type="ARBA" id="ARBA00004653"/>
    </source>
</evidence>
<keyword evidence="7" id="KW-0769">Symport</keyword>
<dbReference type="PANTHER" id="PTHR11360:SF19">
    <property type="entry name" value="MONOCARBOXYLATE TRANSPORTER 13"/>
    <property type="match status" value="1"/>
</dbReference>
<feature type="transmembrane region" description="Helical" evidence="15">
    <location>
        <begin position="116"/>
        <end position="137"/>
    </location>
</feature>
<dbReference type="EMBL" id="OY660886">
    <property type="protein sequence ID" value="CAJ1086218.1"/>
    <property type="molecule type" value="Genomic_DNA"/>
</dbReference>
<evidence type="ECO:0000256" key="3">
    <source>
        <dbReference type="ARBA" id="ARBA00006727"/>
    </source>
</evidence>
<name>A0AAV1HK64_XYRNO</name>
<reference evidence="17" key="1">
    <citation type="submission" date="2023-08" db="EMBL/GenBank/DDBJ databases">
        <authorList>
            <person name="Alioto T."/>
            <person name="Alioto T."/>
            <person name="Gomez Garrido J."/>
        </authorList>
    </citation>
    <scope>NUCLEOTIDE SEQUENCE</scope>
</reference>
<keyword evidence="6 15" id="KW-0812">Transmembrane</keyword>
<dbReference type="FunFam" id="1.20.1250.20:FF:000163">
    <property type="entry name" value="Putative monocarboxylate transporter 13"/>
    <property type="match status" value="1"/>
</dbReference>
<dbReference type="CDD" id="cd17423">
    <property type="entry name" value="MFS_MCT11_13"/>
    <property type="match status" value="1"/>
</dbReference>
<evidence type="ECO:0000256" key="12">
    <source>
        <dbReference type="ARBA" id="ARBA00073869"/>
    </source>
</evidence>
<evidence type="ECO:0000256" key="5">
    <source>
        <dbReference type="ARBA" id="ARBA00022475"/>
    </source>
</evidence>